<dbReference type="Gene3D" id="3.20.20.80">
    <property type="entry name" value="Glycosidases"/>
    <property type="match status" value="1"/>
</dbReference>
<proteinExistence type="predicted"/>
<dbReference type="CAZy" id="GH39">
    <property type="family name" value="Glycoside Hydrolase Family 39"/>
</dbReference>
<dbReference type="InterPro" id="IPR017853">
    <property type="entry name" value="GH"/>
</dbReference>
<evidence type="ECO:0000313" key="2">
    <source>
        <dbReference type="Proteomes" id="UP000002417"/>
    </source>
</evidence>
<protein>
    <recommendedName>
        <fullName evidence="3">Asl1-like glycosyl hydrolase catalytic domain-containing protein</fullName>
    </recommendedName>
</protein>
<dbReference type="eggNOG" id="COG3693">
    <property type="taxonomic scope" value="Bacteria"/>
</dbReference>
<dbReference type="STRING" id="78245.Xaut_3558"/>
<evidence type="ECO:0000313" key="1">
    <source>
        <dbReference type="EMBL" id="ABS68786.1"/>
    </source>
</evidence>
<dbReference type="PANTHER" id="PTHR12631">
    <property type="entry name" value="ALPHA-L-IDURONIDASE"/>
    <property type="match status" value="1"/>
</dbReference>
<dbReference type="Proteomes" id="UP000002417">
    <property type="component" value="Chromosome"/>
</dbReference>
<dbReference type="EMBL" id="CP000781">
    <property type="protein sequence ID" value="ABS68786.1"/>
    <property type="molecule type" value="Genomic_DNA"/>
</dbReference>
<reference evidence="1 2" key="1">
    <citation type="submission" date="2007-07" db="EMBL/GenBank/DDBJ databases">
        <title>Complete sequence of chromosome of Xanthobacter autotrophicus Py2.</title>
        <authorList>
            <consortium name="US DOE Joint Genome Institute"/>
            <person name="Copeland A."/>
            <person name="Lucas S."/>
            <person name="Lapidus A."/>
            <person name="Barry K."/>
            <person name="Glavina del Rio T."/>
            <person name="Hammon N."/>
            <person name="Israni S."/>
            <person name="Dalin E."/>
            <person name="Tice H."/>
            <person name="Pitluck S."/>
            <person name="Sims D."/>
            <person name="Brettin T."/>
            <person name="Bruce D."/>
            <person name="Detter J.C."/>
            <person name="Han C."/>
            <person name="Tapia R."/>
            <person name="Brainard J."/>
            <person name="Schmutz J."/>
            <person name="Larimer F."/>
            <person name="Land M."/>
            <person name="Hauser L."/>
            <person name="Kyrpides N."/>
            <person name="Kim E."/>
            <person name="Ensigns S.A."/>
            <person name="Richardson P."/>
        </authorList>
    </citation>
    <scope>NUCLEOTIDE SEQUENCE [LARGE SCALE GENOMIC DNA]</scope>
    <source>
        <strain evidence="2">ATCC BAA-1158 / Py2</strain>
    </source>
</reference>
<dbReference type="PANTHER" id="PTHR12631:SF10">
    <property type="entry name" value="BETA-XYLOSIDASE-LIKE PROTEIN-RELATED"/>
    <property type="match status" value="1"/>
</dbReference>
<dbReference type="InterPro" id="IPR051923">
    <property type="entry name" value="Glycosyl_Hydrolase_39"/>
</dbReference>
<dbReference type="HOGENOM" id="CLU_566124_0_0_5"/>
<dbReference type="GO" id="GO:0004553">
    <property type="term" value="F:hydrolase activity, hydrolyzing O-glycosyl compounds"/>
    <property type="evidence" value="ECO:0007669"/>
    <property type="project" value="TreeGrafter"/>
</dbReference>
<sequence>MRAPAPVRPRADWLKFWRGLRAGPSRRRVPRWVVPLTGVVLAASLLSRSYGTEVKALRFDPADPVVARAEPLIIGANVHFGLRRVLGFTSDEVGLDGLAALGADSFRDFLPWPSFVPDGEGQRLVYSQRLMRFLGRTKLLPVLNVGQPNSNVPGGVPPVSDQGLVTFAAYLREAVRLTEAHRPIYEIWNEWNIHWGSGPVLPRLTGEGEASDPRAAVHYARVAQAGVRAIREVAPHARIIVGAVGDDAGWAWTKSIVRRGALQGADGLSVHVYNHCLNARDRTARELIQRVEALQQALKSTAGGAETPIYITEFGWPVFPQRCTLDETQAAHNVAQFILLAAPVPWIKGIWVHSMKDGGNNPDDIEDHFGLFRFDNTPKPAVCFFREAAKIVRSARSIEVAEPFDGVFAARARGQDGRQRLVLWTSNRFVEARYRLDKGQGQGRLMCGGTIQVASEKEAALSSQPLIIDFDGDAVVKIEISI</sequence>
<dbReference type="AlphaFoldDB" id="A7IL93"/>
<organism evidence="1 2">
    <name type="scientific">Xanthobacter autotrophicus (strain ATCC BAA-1158 / Py2)</name>
    <dbReference type="NCBI Taxonomy" id="78245"/>
    <lineage>
        <taxon>Bacteria</taxon>
        <taxon>Pseudomonadati</taxon>
        <taxon>Pseudomonadota</taxon>
        <taxon>Alphaproteobacteria</taxon>
        <taxon>Hyphomicrobiales</taxon>
        <taxon>Xanthobacteraceae</taxon>
        <taxon>Xanthobacter</taxon>
    </lineage>
</organism>
<dbReference type="KEGG" id="xau:Xaut_3558"/>
<gene>
    <name evidence="1" type="ordered locus">Xaut_3558</name>
</gene>
<dbReference type="SUPFAM" id="SSF51445">
    <property type="entry name" value="(Trans)glycosidases"/>
    <property type="match status" value="1"/>
</dbReference>
<accession>A7IL93</accession>
<dbReference type="PhylomeDB" id="A7IL93"/>
<name>A7IL93_XANP2</name>
<evidence type="ECO:0008006" key="3">
    <source>
        <dbReference type="Google" id="ProtNLM"/>
    </source>
</evidence>
<keyword evidence="2" id="KW-1185">Reference proteome</keyword>